<keyword evidence="7" id="KW-1003">Cell membrane</keyword>
<dbReference type="FunFam" id="2.60.120.200:FF:000086">
    <property type="entry name" value="L-type lectin-domain containing receptor kinase S.4"/>
    <property type="match status" value="1"/>
</dbReference>
<keyword evidence="13" id="KW-0547">Nucleotide-binding</keyword>
<name>A0AA38KSY3_TAXCH</name>
<keyword evidence="16" id="KW-1133">Transmembrane helix</keyword>
<evidence type="ECO:0000256" key="18">
    <source>
        <dbReference type="ARBA" id="ARBA00023170"/>
    </source>
</evidence>
<keyword evidence="25" id="KW-1185">Reference proteome</keyword>
<keyword evidence="10" id="KW-0812">Transmembrane</keyword>
<dbReference type="InterPro" id="IPR001220">
    <property type="entry name" value="Legume_lectin_dom"/>
</dbReference>
<keyword evidence="9" id="KW-0808">Transferase</keyword>
<feature type="chain" id="PRO_5041375698" description="non-specific serine/threonine protein kinase" evidence="22">
    <location>
        <begin position="28"/>
        <end position="291"/>
    </location>
</feature>
<dbReference type="PANTHER" id="PTHR32401:SF51">
    <property type="entry name" value="NON-SPECIFIC SERINE_THREONINE PROTEIN KINASE"/>
    <property type="match status" value="1"/>
</dbReference>
<evidence type="ECO:0000256" key="10">
    <source>
        <dbReference type="ARBA" id="ARBA00022692"/>
    </source>
</evidence>
<dbReference type="GO" id="GO:0005524">
    <property type="term" value="F:ATP binding"/>
    <property type="evidence" value="ECO:0007669"/>
    <property type="project" value="UniProtKB-KW"/>
</dbReference>
<keyword evidence="12" id="KW-0430">Lectin</keyword>
<feature type="signal peptide" evidence="22">
    <location>
        <begin position="1"/>
        <end position="27"/>
    </location>
</feature>
<evidence type="ECO:0000256" key="16">
    <source>
        <dbReference type="ARBA" id="ARBA00022989"/>
    </source>
</evidence>
<comment type="catalytic activity">
    <reaction evidence="21">
        <text>L-seryl-[protein] + ATP = O-phospho-L-seryl-[protein] + ADP + H(+)</text>
        <dbReference type="Rhea" id="RHEA:17989"/>
        <dbReference type="Rhea" id="RHEA-COMP:9863"/>
        <dbReference type="Rhea" id="RHEA-COMP:11604"/>
        <dbReference type="ChEBI" id="CHEBI:15378"/>
        <dbReference type="ChEBI" id="CHEBI:29999"/>
        <dbReference type="ChEBI" id="CHEBI:30616"/>
        <dbReference type="ChEBI" id="CHEBI:83421"/>
        <dbReference type="ChEBI" id="CHEBI:456216"/>
        <dbReference type="EC" id="2.7.11.1"/>
    </reaction>
</comment>
<organism evidence="24 25">
    <name type="scientific">Taxus chinensis</name>
    <name type="common">Chinese yew</name>
    <name type="synonym">Taxus wallichiana var. chinensis</name>
    <dbReference type="NCBI Taxonomy" id="29808"/>
    <lineage>
        <taxon>Eukaryota</taxon>
        <taxon>Viridiplantae</taxon>
        <taxon>Streptophyta</taxon>
        <taxon>Embryophyta</taxon>
        <taxon>Tracheophyta</taxon>
        <taxon>Spermatophyta</taxon>
        <taxon>Pinopsida</taxon>
        <taxon>Pinidae</taxon>
        <taxon>Conifers II</taxon>
        <taxon>Cupressales</taxon>
        <taxon>Taxaceae</taxon>
        <taxon>Taxus</taxon>
    </lineage>
</organism>
<comment type="catalytic activity">
    <reaction evidence="20">
        <text>L-threonyl-[protein] + ATP = O-phospho-L-threonyl-[protein] + ADP + H(+)</text>
        <dbReference type="Rhea" id="RHEA:46608"/>
        <dbReference type="Rhea" id="RHEA-COMP:11060"/>
        <dbReference type="Rhea" id="RHEA-COMP:11605"/>
        <dbReference type="ChEBI" id="CHEBI:15378"/>
        <dbReference type="ChEBI" id="CHEBI:30013"/>
        <dbReference type="ChEBI" id="CHEBI:30616"/>
        <dbReference type="ChEBI" id="CHEBI:61977"/>
        <dbReference type="ChEBI" id="CHEBI:456216"/>
        <dbReference type="EC" id="2.7.11.1"/>
    </reaction>
</comment>
<evidence type="ECO:0000256" key="9">
    <source>
        <dbReference type="ARBA" id="ARBA00022679"/>
    </source>
</evidence>
<evidence type="ECO:0000256" key="12">
    <source>
        <dbReference type="ARBA" id="ARBA00022734"/>
    </source>
</evidence>
<comment type="similarity">
    <text evidence="3">Belongs to the leguminous lectin family.</text>
</comment>
<keyword evidence="11 22" id="KW-0732">Signal</keyword>
<keyword evidence="14" id="KW-0418">Kinase</keyword>
<evidence type="ECO:0000256" key="6">
    <source>
        <dbReference type="ARBA" id="ARBA00012513"/>
    </source>
</evidence>
<evidence type="ECO:0000256" key="21">
    <source>
        <dbReference type="ARBA" id="ARBA00048679"/>
    </source>
</evidence>
<evidence type="ECO:0000256" key="1">
    <source>
        <dbReference type="ARBA" id="ARBA00004236"/>
    </source>
</evidence>
<dbReference type="Proteomes" id="UP000824469">
    <property type="component" value="Unassembled WGS sequence"/>
</dbReference>
<proteinExistence type="inferred from homology"/>
<evidence type="ECO:0000256" key="7">
    <source>
        <dbReference type="ARBA" id="ARBA00022475"/>
    </source>
</evidence>
<keyword evidence="15" id="KW-0067">ATP-binding</keyword>
<dbReference type="AlphaFoldDB" id="A0AA38KSY3"/>
<feature type="domain" description="Legume lectin" evidence="23">
    <location>
        <begin position="35"/>
        <end position="279"/>
    </location>
</feature>
<keyword evidence="17" id="KW-0472">Membrane</keyword>
<accession>A0AA38KSY3</accession>
<sequence length="291" mass="32090">MISFHRPTPSLVVISQFLLGFLRFSVADDTPLRHTSFVFDRFNRTDEIILLGVAAPLVSKSVLMLTNHSHFVMGRAMYSTPVQMKPRGNNRTVSSFSTTFVFSMVPPPSDAGGHGIAFLMTPSPTLSGALSAEYIGLLNFTSVGKDYNHLFAVEFDTSRNVEFQDPDDNHVGVDINDLNSVQAKFARYWDGKVSRSLSLKSGRNIQAWIDYDHRGGKLSVRIAFAGMPKPQMPLISLDTDLSALVEEEMYVGFSASTGNFVEDHYILAWSFTTNGSRAASGCNESPFPGKE</sequence>
<dbReference type="InterPro" id="IPR013320">
    <property type="entry name" value="ConA-like_dom_sf"/>
</dbReference>
<dbReference type="Gene3D" id="2.60.120.200">
    <property type="match status" value="1"/>
</dbReference>
<evidence type="ECO:0000313" key="25">
    <source>
        <dbReference type="Proteomes" id="UP000824469"/>
    </source>
</evidence>
<evidence type="ECO:0000259" key="23">
    <source>
        <dbReference type="Pfam" id="PF00139"/>
    </source>
</evidence>
<dbReference type="SUPFAM" id="SSF49899">
    <property type="entry name" value="Concanavalin A-like lectins/glucanases"/>
    <property type="match status" value="1"/>
</dbReference>
<reference evidence="24 25" key="1">
    <citation type="journal article" date="2021" name="Nat. Plants">
        <title>The Taxus genome provides insights into paclitaxel biosynthesis.</title>
        <authorList>
            <person name="Xiong X."/>
            <person name="Gou J."/>
            <person name="Liao Q."/>
            <person name="Li Y."/>
            <person name="Zhou Q."/>
            <person name="Bi G."/>
            <person name="Li C."/>
            <person name="Du R."/>
            <person name="Wang X."/>
            <person name="Sun T."/>
            <person name="Guo L."/>
            <person name="Liang H."/>
            <person name="Lu P."/>
            <person name="Wu Y."/>
            <person name="Zhang Z."/>
            <person name="Ro D.K."/>
            <person name="Shang Y."/>
            <person name="Huang S."/>
            <person name="Yan J."/>
        </authorList>
    </citation>
    <scope>NUCLEOTIDE SEQUENCE [LARGE SCALE GENOMIC DNA]</scope>
    <source>
        <strain evidence="24">Ta-2019</strain>
    </source>
</reference>
<dbReference type="EC" id="2.7.11.1" evidence="6"/>
<dbReference type="PIRSF" id="PIRSF002690">
    <property type="entry name" value="L-type_lectin_plant"/>
    <property type="match status" value="1"/>
</dbReference>
<evidence type="ECO:0000256" key="8">
    <source>
        <dbReference type="ARBA" id="ARBA00022527"/>
    </source>
</evidence>
<evidence type="ECO:0000256" key="15">
    <source>
        <dbReference type="ARBA" id="ARBA00022840"/>
    </source>
</evidence>
<comment type="similarity">
    <text evidence="4">In the N-terminal section; belongs to the leguminous lectin family.</text>
</comment>
<gene>
    <name evidence="24" type="ORF">KI387_037679</name>
</gene>
<evidence type="ECO:0000256" key="4">
    <source>
        <dbReference type="ARBA" id="ARBA00008536"/>
    </source>
</evidence>
<evidence type="ECO:0000256" key="19">
    <source>
        <dbReference type="ARBA" id="ARBA00023180"/>
    </source>
</evidence>
<keyword evidence="8" id="KW-0723">Serine/threonine-protein kinase</keyword>
<dbReference type="InterPro" id="IPR050258">
    <property type="entry name" value="Leguminous_Lectin"/>
</dbReference>
<protein>
    <recommendedName>
        <fullName evidence="6">non-specific serine/threonine protein kinase</fullName>
        <ecNumber evidence="6">2.7.11.1</ecNumber>
    </recommendedName>
</protein>
<evidence type="ECO:0000256" key="14">
    <source>
        <dbReference type="ARBA" id="ARBA00022777"/>
    </source>
</evidence>
<evidence type="ECO:0000256" key="20">
    <source>
        <dbReference type="ARBA" id="ARBA00047899"/>
    </source>
</evidence>
<dbReference type="GO" id="GO:0005886">
    <property type="term" value="C:plasma membrane"/>
    <property type="evidence" value="ECO:0007669"/>
    <property type="project" value="UniProtKB-SubCell"/>
</dbReference>
<dbReference type="Pfam" id="PF00139">
    <property type="entry name" value="Lectin_legB"/>
    <property type="match status" value="1"/>
</dbReference>
<dbReference type="GO" id="GO:0004674">
    <property type="term" value="F:protein serine/threonine kinase activity"/>
    <property type="evidence" value="ECO:0007669"/>
    <property type="project" value="UniProtKB-KW"/>
</dbReference>
<comment type="subcellular location">
    <subcellularLocation>
        <location evidence="1">Cell membrane</location>
    </subcellularLocation>
    <subcellularLocation>
        <location evidence="2">Membrane</location>
        <topology evidence="2">Single-pass type I membrane protein</topology>
    </subcellularLocation>
</comment>
<dbReference type="InterPro" id="IPR016363">
    <property type="entry name" value="L-lectin"/>
</dbReference>
<keyword evidence="19" id="KW-0325">Glycoprotein</keyword>
<evidence type="ECO:0000256" key="13">
    <source>
        <dbReference type="ARBA" id="ARBA00022741"/>
    </source>
</evidence>
<evidence type="ECO:0000313" key="24">
    <source>
        <dbReference type="EMBL" id="KAH9309768.1"/>
    </source>
</evidence>
<dbReference type="CDD" id="cd06899">
    <property type="entry name" value="lectin_legume_LecRK_Arcelin_ConA"/>
    <property type="match status" value="1"/>
</dbReference>
<evidence type="ECO:0000256" key="11">
    <source>
        <dbReference type="ARBA" id="ARBA00022729"/>
    </source>
</evidence>
<keyword evidence="18" id="KW-0675">Receptor</keyword>
<comment type="caution">
    <text evidence="24">The sequence shown here is derived from an EMBL/GenBank/DDBJ whole genome shotgun (WGS) entry which is preliminary data.</text>
</comment>
<dbReference type="GO" id="GO:0030246">
    <property type="term" value="F:carbohydrate binding"/>
    <property type="evidence" value="ECO:0007669"/>
    <property type="project" value="UniProtKB-KW"/>
</dbReference>
<evidence type="ECO:0000256" key="5">
    <source>
        <dbReference type="ARBA" id="ARBA00010217"/>
    </source>
</evidence>
<evidence type="ECO:0000256" key="17">
    <source>
        <dbReference type="ARBA" id="ARBA00023136"/>
    </source>
</evidence>
<dbReference type="PANTHER" id="PTHR32401">
    <property type="entry name" value="CONCANAVALIN A-LIKE LECTIN FAMILY PROTEIN"/>
    <property type="match status" value="1"/>
</dbReference>
<evidence type="ECO:0000256" key="2">
    <source>
        <dbReference type="ARBA" id="ARBA00004479"/>
    </source>
</evidence>
<evidence type="ECO:0000256" key="3">
    <source>
        <dbReference type="ARBA" id="ARBA00007606"/>
    </source>
</evidence>
<comment type="similarity">
    <text evidence="5">In the C-terminal section; belongs to the protein kinase superfamily. Ser/Thr protein kinase family.</text>
</comment>
<dbReference type="OMA" id="SGHYIIW"/>
<evidence type="ECO:0000256" key="22">
    <source>
        <dbReference type="SAM" id="SignalP"/>
    </source>
</evidence>
<dbReference type="EMBL" id="JAHRHJ020000007">
    <property type="protein sequence ID" value="KAH9309768.1"/>
    <property type="molecule type" value="Genomic_DNA"/>
</dbReference>